<dbReference type="PROSITE" id="PS50181">
    <property type="entry name" value="FBOX"/>
    <property type="match status" value="1"/>
</dbReference>
<keyword evidence="1" id="KW-1133">Transmembrane helix</keyword>
<dbReference type="SMART" id="SM00579">
    <property type="entry name" value="FBD"/>
    <property type="match status" value="1"/>
</dbReference>
<accession>A0A175YHV2</accession>
<dbReference type="SUPFAM" id="SSF81383">
    <property type="entry name" value="F-box domain"/>
    <property type="match status" value="1"/>
</dbReference>
<evidence type="ECO:0000256" key="1">
    <source>
        <dbReference type="SAM" id="Phobius"/>
    </source>
</evidence>
<dbReference type="OrthoDB" id="1722980at2759"/>
<dbReference type="InterPro" id="IPR001810">
    <property type="entry name" value="F-box_dom"/>
</dbReference>
<keyword evidence="1" id="KW-0472">Membrane</keyword>
<keyword evidence="1" id="KW-0812">Transmembrane</keyword>
<protein>
    <recommendedName>
        <fullName evidence="2">F-box domain-containing protein</fullName>
    </recommendedName>
</protein>
<evidence type="ECO:0000259" key="2">
    <source>
        <dbReference type="PROSITE" id="PS50181"/>
    </source>
</evidence>
<dbReference type="InterPro" id="IPR036047">
    <property type="entry name" value="F-box-like_dom_sf"/>
</dbReference>
<feature type="domain" description="F-box" evidence="2">
    <location>
        <begin position="41"/>
        <end position="94"/>
    </location>
</feature>
<proteinExistence type="predicted"/>
<gene>
    <name evidence="3" type="ORF">DCAR_030359</name>
</gene>
<dbReference type="KEGG" id="dcr:108201515"/>
<dbReference type="Pfam" id="PF00646">
    <property type="entry name" value="F-box"/>
    <property type="match status" value="1"/>
</dbReference>
<sequence>MGTSSNIIHIKRQFTVEGRIWEPPVRSRMIDDSNLRRIPDNDRISNLPAELIHCILAHLPIHDVARTSVWSRLWRNLWKMHPLLILDQQFFLTLRFKKTKDTILSAFSAAINMILLSHTGPILVFKLFIPPNLDMCYIHLWIKHLSFKGIRTLVLYNSETSPLSSPSHLFDCSELNQATLSKQTSHFECFANLTTVFLVEIPISAGMSFGTQLQKLYMVKCTGIEHLACQLTKNDNLRTLSIYLSDTVDLGWIECIKELESFGLFLPSADFHINNSVYLTDLLSNSPRVNTLQLNGFTLEVLGRGPSVLEGLTMKMVNLKNLSLYRLGYNMRQVLTCLCLIRNLPRLQDLFIGLDLEVKSSDLAESTIEHHLKSLDWSDVFLYQLEAVKISGVDGSRSALHLIELILASAPSLRVMSLFRSKTVSDPREKLRIEQELCLLPRKSKAAQLFWI</sequence>
<name>A0A175YHV2_DAUCS</name>
<dbReference type="Gene3D" id="1.20.1280.50">
    <property type="match status" value="1"/>
</dbReference>
<feature type="transmembrane region" description="Helical" evidence="1">
    <location>
        <begin position="103"/>
        <end position="129"/>
    </location>
</feature>
<organism evidence="3">
    <name type="scientific">Daucus carota subsp. sativus</name>
    <name type="common">Carrot</name>
    <dbReference type="NCBI Taxonomy" id="79200"/>
    <lineage>
        <taxon>Eukaryota</taxon>
        <taxon>Viridiplantae</taxon>
        <taxon>Streptophyta</taxon>
        <taxon>Embryophyta</taxon>
        <taxon>Tracheophyta</taxon>
        <taxon>Spermatophyta</taxon>
        <taxon>Magnoliopsida</taxon>
        <taxon>eudicotyledons</taxon>
        <taxon>Gunneridae</taxon>
        <taxon>Pentapetalae</taxon>
        <taxon>asterids</taxon>
        <taxon>campanulids</taxon>
        <taxon>Apiales</taxon>
        <taxon>Apiaceae</taxon>
        <taxon>Apioideae</taxon>
        <taxon>Scandiceae</taxon>
        <taxon>Daucinae</taxon>
        <taxon>Daucus</taxon>
        <taxon>Daucus sect. Daucus</taxon>
    </lineage>
</organism>
<dbReference type="EMBL" id="LNRQ01000009">
    <property type="protein sequence ID" value="KZM82790.1"/>
    <property type="molecule type" value="Genomic_DNA"/>
</dbReference>
<reference evidence="3" key="1">
    <citation type="journal article" date="2016" name="Nat. Genet.">
        <title>A high-quality carrot genome assembly provides new insights into carotenoid accumulation and asterid genome evolution.</title>
        <authorList>
            <person name="Iorizzo M."/>
            <person name="Ellison S."/>
            <person name="Senalik D."/>
            <person name="Zeng P."/>
            <person name="Satapoomin P."/>
            <person name="Huang J."/>
            <person name="Bowman M."/>
            <person name="Iovene M."/>
            <person name="Sanseverino W."/>
            <person name="Cavagnaro P."/>
            <person name="Yildiz M."/>
            <person name="Macko-Podgorni A."/>
            <person name="Moranska E."/>
            <person name="Grzebelus E."/>
            <person name="Grzebelus D."/>
            <person name="Ashrafi H."/>
            <person name="Zheng Z."/>
            <person name="Cheng S."/>
            <person name="Spooner D."/>
            <person name="Van Deynze A."/>
            <person name="Simon P."/>
        </authorList>
    </citation>
    <scope>NUCLEOTIDE SEQUENCE [LARGE SCALE GENOMIC DNA]</scope>
    <source>
        <tissue evidence="3">Leaf</tissue>
    </source>
</reference>
<dbReference type="PANTHER" id="PTHR31639:SF256">
    <property type="entry name" value="OS07G0242900 PROTEIN"/>
    <property type="match status" value="1"/>
</dbReference>
<comment type="caution">
    <text evidence="3">The sequence shown here is derived from an EMBL/GenBank/DDBJ whole genome shotgun (WGS) entry which is preliminary data.</text>
</comment>
<evidence type="ECO:0000313" key="3">
    <source>
        <dbReference type="EMBL" id="KZM82790.1"/>
    </source>
</evidence>
<dbReference type="AlphaFoldDB" id="A0A175YHV2"/>
<dbReference type="InterPro" id="IPR006566">
    <property type="entry name" value="FBD"/>
</dbReference>
<dbReference type="PANTHER" id="PTHR31639">
    <property type="entry name" value="F-BOX PROTEIN-LIKE"/>
    <property type="match status" value="1"/>
</dbReference>
<dbReference type="Gramene" id="KZM82790">
    <property type="protein sequence ID" value="KZM82790"/>
    <property type="gene ID" value="DCAR_030359"/>
</dbReference>
<dbReference type="SMART" id="SM00256">
    <property type="entry name" value="FBOX"/>
    <property type="match status" value="1"/>
</dbReference>
<dbReference type="STRING" id="79200.A0A175YHV2"/>